<protein>
    <submittedName>
        <fullName evidence="2">Uncharacterized protein</fullName>
    </submittedName>
</protein>
<organism evidence="2 3">
    <name type="scientific">Coptis chinensis</name>
    <dbReference type="NCBI Taxonomy" id="261450"/>
    <lineage>
        <taxon>Eukaryota</taxon>
        <taxon>Viridiplantae</taxon>
        <taxon>Streptophyta</taxon>
        <taxon>Embryophyta</taxon>
        <taxon>Tracheophyta</taxon>
        <taxon>Spermatophyta</taxon>
        <taxon>Magnoliopsida</taxon>
        <taxon>Ranunculales</taxon>
        <taxon>Ranunculaceae</taxon>
        <taxon>Coptidoideae</taxon>
        <taxon>Coptis</taxon>
    </lineage>
</organism>
<sequence>MRHNRTTIRGKTLVQIQQNFAPSPAAPGDGRNYVAQQNYPPQQNFSSTPAGPRDGRGTGAGRGDNMPLENRDLRGDSRNFGAAAGYYRQAAASSYSQSYPGLGKGQRFSQME</sequence>
<dbReference type="EMBL" id="JADFTS010000005">
    <property type="protein sequence ID" value="KAF9604236.1"/>
    <property type="molecule type" value="Genomic_DNA"/>
</dbReference>
<feature type="region of interest" description="Disordered" evidence="1">
    <location>
        <begin position="91"/>
        <end position="112"/>
    </location>
</feature>
<evidence type="ECO:0000256" key="1">
    <source>
        <dbReference type="SAM" id="MobiDB-lite"/>
    </source>
</evidence>
<evidence type="ECO:0000313" key="2">
    <source>
        <dbReference type="EMBL" id="KAF9604236.1"/>
    </source>
</evidence>
<evidence type="ECO:0000313" key="3">
    <source>
        <dbReference type="Proteomes" id="UP000631114"/>
    </source>
</evidence>
<proteinExistence type="predicted"/>
<accession>A0A835HSW9</accession>
<dbReference type="Proteomes" id="UP000631114">
    <property type="component" value="Unassembled WGS sequence"/>
</dbReference>
<name>A0A835HSW9_9MAGN</name>
<feature type="compositionally biased region" description="Polar residues" evidence="1">
    <location>
        <begin position="34"/>
        <end position="47"/>
    </location>
</feature>
<keyword evidence="3" id="KW-1185">Reference proteome</keyword>
<gene>
    <name evidence="2" type="ORF">IFM89_004942</name>
</gene>
<comment type="caution">
    <text evidence="2">The sequence shown here is derived from an EMBL/GenBank/DDBJ whole genome shotgun (WGS) entry which is preliminary data.</text>
</comment>
<reference evidence="2 3" key="1">
    <citation type="submission" date="2020-10" db="EMBL/GenBank/DDBJ databases">
        <title>The Coptis chinensis genome and diversification of protoberbering-type alkaloids.</title>
        <authorList>
            <person name="Wang B."/>
            <person name="Shu S."/>
            <person name="Song C."/>
            <person name="Liu Y."/>
        </authorList>
    </citation>
    <scope>NUCLEOTIDE SEQUENCE [LARGE SCALE GENOMIC DNA]</scope>
    <source>
        <strain evidence="2">HL-2020</strain>
        <tissue evidence="2">Leaf</tissue>
    </source>
</reference>
<feature type="region of interest" description="Disordered" evidence="1">
    <location>
        <begin position="1"/>
        <end position="78"/>
    </location>
</feature>
<dbReference type="AlphaFoldDB" id="A0A835HSW9"/>